<evidence type="ECO:0000313" key="2">
    <source>
        <dbReference type="Proteomes" id="UP001431449"/>
    </source>
</evidence>
<protein>
    <submittedName>
        <fullName evidence="1">Uncharacterized protein</fullName>
    </submittedName>
</protein>
<accession>A0ABT0GL99</accession>
<dbReference type="EMBL" id="JALNMH010000016">
    <property type="protein sequence ID" value="MCK7595325.1"/>
    <property type="molecule type" value="Genomic_DNA"/>
</dbReference>
<keyword evidence="2" id="KW-1185">Reference proteome</keyword>
<organism evidence="1 2">
    <name type="scientific">Pseudomarimonas salicorniae</name>
    <dbReference type="NCBI Taxonomy" id="2933270"/>
    <lineage>
        <taxon>Bacteria</taxon>
        <taxon>Pseudomonadati</taxon>
        <taxon>Pseudomonadota</taxon>
        <taxon>Gammaproteobacteria</taxon>
        <taxon>Lysobacterales</taxon>
        <taxon>Lysobacteraceae</taxon>
        <taxon>Pseudomarimonas</taxon>
    </lineage>
</organism>
<proteinExistence type="predicted"/>
<reference evidence="1" key="1">
    <citation type="submission" date="2022-04" db="EMBL/GenBank/DDBJ databases">
        <title>Lysobacter sp. CAU 1642 isolated from sea sand.</title>
        <authorList>
            <person name="Kim W."/>
        </authorList>
    </citation>
    <scope>NUCLEOTIDE SEQUENCE</scope>
    <source>
        <strain evidence="1">CAU 1642</strain>
    </source>
</reference>
<dbReference type="Proteomes" id="UP001431449">
    <property type="component" value="Unassembled WGS sequence"/>
</dbReference>
<dbReference type="RefSeq" id="WP_248211188.1">
    <property type="nucleotide sequence ID" value="NZ_JALNMH010000016.1"/>
</dbReference>
<comment type="caution">
    <text evidence="1">The sequence shown here is derived from an EMBL/GenBank/DDBJ whole genome shotgun (WGS) entry which is preliminary data.</text>
</comment>
<gene>
    <name evidence="1" type="ORF">M0G41_16825</name>
</gene>
<evidence type="ECO:0000313" key="1">
    <source>
        <dbReference type="EMBL" id="MCK7595325.1"/>
    </source>
</evidence>
<name>A0ABT0GL99_9GAMM</name>
<sequence>MKPRHACEFILLVGVGSAQMVGDVLGLAGLKGLAAATQVAPAMKVFTAHQGYETHAARFALHWRGADGAPASLTLEPSRYRRIQGPYNRRNVYGAALAYGPLLRHDPRLRPMQESVMRYAFCEPGPLHAELGLPAGARDLRVSVHPVRDDARRDLQLAWEAGCHD</sequence>